<dbReference type="EMBL" id="CVMV01000013">
    <property type="protein sequence ID" value="CRG93092.1"/>
    <property type="molecule type" value="Genomic_DNA"/>
</dbReference>
<feature type="compositionally biased region" description="Basic and acidic residues" evidence="8">
    <location>
        <begin position="1"/>
        <end position="23"/>
    </location>
</feature>
<dbReference type="PRINTS" id="PR01799">
    <property type="entry name" value="SFASSEMBLIN"/>
</dbReference>
<evidence type="ECO:0000256" key="8">
    <source>
        <dbReference type="SAM" id="MobiDB-lite"/>
    </source>
</evidence>
<evidence type="ECO:0000256" key="5">
    <source>
        <dbReference type="ARBA" id="ARBA00023054"/>
    </source>
</evidence>
<keyword evidence="10" id="KW-1185">Reference proteome</keyword>
<gene>
    <name evidence="9" type="ORF">PGAL8A_00079400</name>
</gene>
<keyword evidence="5 7" id="KW-0175">Coiled coil</keyword>
<comment type="subcellular location">
    <subcellularLocation>
        <location evidence="1">Cytoplasm</location>
        <location evidence="1">Cytoskeleton</location>
    </subcellularLocation>
</comment>
<evidence type="ECO:0000256" key="3">
    <source>
        <dbReference type="ARBA" id="ARBA00022490"/>
    </source>
</evidence>
<protein>
    <submittedName>
        <fullName evidence="9">Filament assembling protein, putative</fullName>
    </submittedName>
</protein>
<organism evidence="9 10">
    <name type="scientific">Plasmodium gallinaceum</name>
    <dbReference type="NCBI Taxonomy" id="5849"/>
    <lineage>
        <taxon>Eukaryota</taxon>
        <taxon>Sar</taxon>
        <taxon>Alveolata</taxon>
        <taxon>Apicomplexa</taxon>
        <taxon>Aconoidasida</taxon>
        <taxon>Haemosporida</taxon>
        <taxon>Plasmodiidae</taxon>
        <taxon>Plasmodium</taxon>
        <taxon>Plasmodium (Haemamoeba)</taxon>
    </lineage>
</organism>
<keyword evidence="6" id="KW-0206">Cytoskeleton</keyword>
<feature type="coiled-coil region" evidence="7">
    <location>
        <begin position="353"/>
        <end position="402"/>
    </location>
</feature>
<comment type="similarity">
    <text evidence="2">Belongs to the SF-assemblin family.</text>
</comment>
<keyword evidence="4" id="KW-0493">Microtubule</keyword>
<sequence length="514" mass="60741">MFDKKDYTSNKKKDTESFKKSDDNLSTYNNKESTSNFEKGENNNSYDSELKKIYNNIDCNKENFKLQVETENNNNENKDFFYDSSINNKGIKTKKIQSLNRNTSEFFQSSDDISSNISTNIRKSNNKINNKFKINKNLEEDRKEIKNYKLNDFSELQNNIYERSLNNSLNLTRNEIIYYCENNKMNKHFSESLSKNNLKLNMNNNIYNDDIFYKTKKMSNDRNKTQKKSTFGCNLKKANNNDYENDNMIFSQGTKKSFDINEKCMNNNTKIKIKRLCEKIEGFEKEIKNEILQKKNVEKEKIYIIREAINKLEKNLNNEIKKRIEHNRNIQNIFTSEILKVQEKIENVVNDKVNEIENAIKVLNDKINTISVNIENEKIKCIQNLEKKNNNIAKEFSNLQSSFHQDKINNKEKENSICKKLEEIEKKSENKIEIEKNIRDSKYQEIISYIEEIKREKKSKNENFQNFVLEEIATVKNGLILESQAREAADDDIVQAVNHYTKALQDSLRLINSN</sequence>
<evidence type="ECO:0000256" key="2">
    <source>
        <dbReference type="ARBA" id="ARBA00005678"/>
    </source>
</evidence>
<dbReference type="OrthoDB" id="436841at2759"/>
<feature type="coiled-coil region" evidence="7">
    <location>
        <begin position="266"/>
        <end position="329"/>
    </location>
</feature>
<evidence type="ECO:0000256" key="6">
    <source>
        <dbReference type="ARBA" id="ARBA00023212"/>
    </source>
</evidence>
<keyword evidence="3" id="KW-0963">Cytoplasm</keyword>
<dbReference type="VEuPathDB" id="PlasmoDB:PGAL8A_00079400"/>
<dbReference type="Pfam" id="PF06705">
    <property type="entry name" value="SF-assemblin"/>
    <property type="match status" value="1"/>
</dbReference>
<dbReference type="PANTHER" id="PTHR40412">
    <property type="entry name" value="SF-ASSEMBLIN"/>
    <property type="match status" value="1"/>
</dbReference>
<evidence type="ECO:0000256" key="1">
    <source>
        <dbReference type="ARBA" id="ARBA00004245"/>
    </source>
</evidence>
<dbReference type="PANTHER" id="PTHR40412:SF1">
    <property type="entry name" value="SF-ASSEMBLIN"/>
    <property type="match status" value="1"/>
</dbReference>
<feature type="compositionally biased region" description="Polar residues" evidence="8">
    <location>
        <begin position="24"/>
        <end position="45"/>
    </location>
</feature>
<dbReference type="Proteomes" id="UP000220797">
    <property type="component" value="Unassembled WGS sequence"/>
</dbReference>
<comment type="caution">
    <text evidence="9">The sequence shown here is derived from an EMBL/GenBank/DDBJ whole genome shotgun (WGS) entry which is preliminary data.</text>
</comment>
<dbReference type="InterPro" id="IPR008374">
    <property type="entry name" value="SF_assemblin/giardin_b"/>
</dbReference>
<name>A0A1J1GL81_PLAGA</name>
<dbReference type="GO" id="GO:0005200">
    <property type="term" value="F:structural constituent of cytoskeleton"/>
    <property type="evidence" value="ECO:0007669"/>
    <property type="project" value="InterPro"/>
</dbReference>
<dbReference type="GeneID" id="39729319"/>
<dbReference type="GO" id="GO:0005874">
    <property type="term" value="C:microtubule"/>
    <property type="evidence" value="ECO:0007669"/>
    <property type="project" value="UniProtKB-KW"/>
</dbReference>
<proteinExistence type="inferred from homology"/>
<evidence type="ECO:0000313" key="10">
    <source>
        <dbReference type="Proteomes" id="UP000220797"/>
    </source>
</evidence>
<dbReference type="OMA" id="FDINEKC"/>
<evidence type="ECO:0000256" key="7">
    <source>
        <dbReference type="SAM" id="Coils"/>
    </source>
</evidence>
<dbReference type="AlphaFoldDB" id="A0A1J1GL81"/>
<accession>A0A1J1GL81</accession>
<evidence type="ECO:0000256" key="4">
    <source>
        <dbReference type="ARBA" id="ARBA00022701"/>
    </source>
</evidence>
<reference evidence="9" key="1">
    <citation type="submission" date="2015-04" db="EMBL/GenBank/DDBJ databases">
        <authorList>
            <consortium name="Pathogen Informatics"/>
        </authorList>
    </citation>
    <scope>NUCLEOTIDE SEQUENCE [LARGE SCALE GENOMIC DNA]</scope>
    <source>
        <strain evidence="9">8A</strain>
    </source>
</reference>
<feature type="region of interest" description="Disordered" evidence="8">
    <location>
        <begin position="1"/>
        <end position="45"/>
    </location>
</feature>
<evidence type="ECO:0000313" key="9">
    <source>
        <dbReference type="EMBL" id="CRG93092.1"/>
    </source>
</evidence>
<dbReference type="RefSeq" id="XP_028525914.1">
    <property type="nucleotide sequence ID" value="XM_028670399.1"/>
</dbReference>